<evidence type="ECO:0000313" key="1">
    <source>
        <dbReference type="EMBL" id="GFU05243.1"/>
    </source>
</evidence>
<dbReference type="AlphaFoldDB" id="A0A8X6Q3W7"/>
<dbReference type="OrthoDB" id="6450861at2759"/>
<name>A0A8X6Q3W7_NEPPI</name>
<protein>
    <submittedName>
        <fullName evidence="1">Uncharacterized protein</fullName>
    </submittedName>
</protein>
<dbReference type="Proteomes" id="UP000887013">
    <property type="component" value="Unassembled WGS sequence"/>
</dbReference>
<dbReference type="EMBL" id="BMAW01077219">
    <property type="protein sequence ID" value="GFU05243.1"/>
    <property type="molecule type" value="Genomic_DNA"/>
</dbReference>
<keyword evidence="2" id="KW-1185">Reference proteome</keyword>
<organism evidence="1 2">
    <name type="scientific">Nephila pilipes</name>
    <name type="common">Giant wood spider</name>
    <name type="synonym">Nephila maculata</name>
    <dbReference type="NCBI Taxonomy" id="299642"/>
    <lineage>
        <taxon>Eukaryota</taxon>
        <taxon>Metazoa</taxon>
        <taxon>Ecdysozoa</taxon>
        <taxon>Arthropoda</taxon>
        <taxon>Chelicerata</taxon>
        <taxon>Arachnida</taxon>
        <taxon>Araneae</taxon>
        <taxon>Araneomorphae</taxon>
        <taxon>Entelegynae</taxon>
        <taxon>Araneoidea</taxon>
        <taxon>Nephilidae</taxon>
        <taxon>Nephila</taxon>
    </lineage>
</organism>
<accession>A0A8X6Q3W7</accession>
<proteinExistence type="predicted"/>
<reference evidence="1" key="1">
    <citation type="submission" date="2020-08" db="EMBL/GenBank/DDBJ databases">
        <title>Multicomponent nature underlies the extraordinary mechanical properties of spider dragline silk.</title>
        <authorList>
            <person name="Kono N."/>
            <person name="Nakamura H."/>
            <person name="Mori M."/>
            <person name="Yoshida Y."/>
            <person name="Ohtoshi R."/>
            <person name="Malay A.D."/>
            <person name="Moran D.A.P."/>
            <person name="Tomita M."/>
            <person name="Numata K."/>
            <person name="Arakawa K."/>
        </authorList>
    </citation>
    <scope>NUCLEOTIDE SEQUENCE</scope>
</reference>
<sequence length="273" mass="31616">MARGCSWVEWMMYVGRLSPVRSTKRIKATPLCPAKVCRYWELNQPSTSGAPVFDDHRSCAFFTIYDYKLSEIHAASVIAQFKKDCNLVKQPVFQEKKYFWNFKKANWESFTSPINYEVSKTPNTNSVDSDWITLKNIIIRNAKKIIPRGSSKKHKKFFTHNTQPLQDLLDERKQLFGALDALTDNLTRTKLQQINAEIKTHAKIKQNKWNELCTTHDSRVPNTKLWSLMKNISKDQPQVEKINMIQDFDGTISKNDTEAANLKGQLKSPWPDT</sequence>
<evidence type="ECO:0000313" key="2">
    <source>
        <dbReference type="Proteomes" id="UP000887013"/>
    </source>
</evidence>
<comment type="caution">
    <text evidence="1">The sequence shown here is derived from an EMBL/GenBank/DDBJ whole genome shotgun (WGS) entry which is preliminary data.</text>
</comment>
<gene>
    <name evidence="1" type="primary">AVEN_204636_1</name>
    <name evidence="1" type="ORF">NPIL_426481</name>
</gene>